<evidence type="ECO:0000256" key="27">
    <source>
        <dbReference type="ARBA" id="ARBA00036656"/>
    </source>
</evidence>
<dbReference type="InParanoid" id="F7CYY8"/>
<dbReference type="PANTHER" id="PTHR23309">
    <property type="entry name" value="3-HYDROXYACYL-COA DEHYROGENASE"/>
    <property type="match status" value="1"/>
</dbReference>
<dbReference type="Pfam" id="PF02737">
    <property type="entry name" value="3HCDH_N"/>
    <property type="match status" value="1"/>
</dbReference>
<dbReference type="UniPathway" id="UPA00659"/>
<evidence type="ECO:0000256" key="35">
    <source>
        <dbReference type="ARBA" id="ARBA00049448"/>
    </source>
</evidence>
<evidence type="ECO:0000256" key="28">
    <source>
        <dbReference type="ARBA" id="ARBA00036989"/>
    </source>
</evidence>
<feature type="domain" description="3-hydroxyacyl-CoA dehydrogenase C-terminal" evidence="36">
    <location>
        <begin position="593"/>
        <end position="680"/>
    </location>
</feature>
<dbReference type="FunFam" id="1.10.1040.50:FF:000006">
    <property type="entry name" value="Peroxisomal bifunctional enzyme"/>
    <property type="match status" value="1"/>
</dbReference>
<evidence type="ECO:0000256" key="21">
    <source>
        <dbReference type="ARBA" id="ARBA00035959"/>
    </source>
</evidence>
<dbReference type="GO" id="GO:0006636">
    <property type="term" value="P:unsaturated fatty acid biosynthetic process"/>
    <property type="evidence" value="ECO:0007669"/>
    <property type="project" value="Ensembl"/>
</dbReference>
<evidence type="ECO:0000259" key="36">
    <source>
        <dbReference type="Pfam" id="PF00725"/>
    </source>
</evidence>
<comment type="catalytic activity">
    <reaction evidence="27">
        <text>(3E)-decenoyl-CoA = (2E)-decenoyl-CoA</text>
        <dbReference type="Rhea" id="RHEA:45752"/>
        <dbReference type="ChEBI" id="CHEBI:61406"/>
        <dbReference type="ChEBI" id="CHEBI:84793"/>
    </reaction>
    <physiologicalReaction direction="left-to-right" evidence="27">
        <dbReference type="Rhea" id="RHEA:45753"/>
    </physiologicalReaction>
</comment>
<dbReference type="GO" id="GO:0003857">
    <property type="term" value="F:(3S)-3-hydroxyacyl-CoA dehydrogenase (NAD+) activity"/>
    <property type="evidence" value="ECO:0000318"/>
    <property type="project" value="GO_Central"/>
</dbReference>
<dbReference type="CDD" id="cd06558">
    <property type="entry name" value="crotonase-like"/>
    <property type="match status" value="1"/>
</dbReference>
<evidence type="ECO:0000256" key="13">
    <source>
        <dbReference type="ARBA" id="ARBA00023140"/>
    </source>
</evidence>
<protein>
    <recommendedName>
        <fullName evidence="30">Peroxisomal bifunctional enzyme</fullName>
        <ecNumber evidence="8">1.1.1.35</ecNumber>
        <ecNumber evidence="7">4.2.1.17</ecNumber>
        <ecNumber evidence="6">5.3.3.8</ecNumber>
    </recommendedName>
    <alternativeName>
        <fullName evidence="31">Multifunctional enzyme 1</fullName>
    </alternativeName>
</protein>
<dbReference type="FunCoup" id="F7CYY8">
    <property type="interactions" value="564"/>
</dbReference>
<comment type="subcellular location">
    <subcellularLocation>
        <location evidence="2">Peroxisome</location>
    </subcellularLocation>
</comment>
<dbReference type="Gene3D" id="3.90.226.10">
    <property type="entry name" value="2-enoyl-CoA Hydratase, Chain A, domain 1"/>
    <property type="match status" value="1"/>
</dbReference>
<comment type="catalytic activity">
    <reaction evidence="19">
        <text>a 4-saturated-(3S)-3-hydroxyacyl-CoA = a (3E)-enoyl-CoA + H2O</text>
        <dbReference type="Rhea" id="RHEA:20724"/>
        <dbReference type="ChEBI" id="CHEBI:15377"/>
        <dbReference type="ChEBI" id="CHEBI:58521"/>
        <dbReference type="ChEBI" id="CHEBI:137480"/>
        <dbReference type="EC" id="4.2.1.17"/>
    </reaction>
    <physiologicalReaction direction="left-to-right" evidence="19">
        <dbReference type="Rhea" id="RHEA:20725"/>
    </physiologicalReaction>
</comment>
<dbReference type="Proteomes" id="UP000002280">
    <property type="component" value="Chromosome 2"/>
</dbReference>
<dbReference type="GO" id="GO:0016509">
    <property type="term" value="F:long-chain (3S)-3-hydroxyacyl-CoA dehydrogenase (NAD+) activity"/>
    <property type="evidence" value="ECO:0007669"/>
    <property type="project" value="Ensembl"/>
</dbReference>
<keyword evidence="10" id="KW-0560">Oxidoreductase</keyword>
<comment type="catalytic activity">
    <reaction evidence="20">
        <text>a (3E)-enoyl-CoA = a 4-saturated (2E)-enoyl-CoA</text>
        <dbReference type="Rhea" id="RHEA:45228"/>
        <dbReference type="ChEBI" id="CHEBI:58521"/>
        <dbReference type="ChEBI" id="CHEBI:85097"/>
        <dbReference type="EC" id="5.3.3.8"/>
    </reaction>
    <physiologicalReaction direction="left-to-right" evidence="20">
        <dbReference type="Rhea" id="RHEA:45229"/>
    </physiologicalReaction>
</comment>
<reference evidence="38 39" key="1">
    <citation type="journal article" date="2007" name="Nature">
        <title>Genome of the marsupial Monodelphis domestica reveals innovation in non-coding sequences.</title>
        <authorList>
            <person name="Mikkelsen T.S."/>
            <person name="Wakefield M.J."/>
            <person name="Aken B."/>
            <person name="Amemiya C.T."/>
            <person name="Chang J.L."/>
            <person name="Duke S."/>
            <person name="Garber M."/>
            <person name="Gentles A.J."/>
            <person name="Goodstadt L."/>
            <person name="Heger A."/>
            <person name="Jurka J."/>
            <person name="Kamal M."/>
            <person name="Mauceli E."/>
            <person name="Searle S.M."/>
            <person name="Sharpe T."/>
            <person name="Baker M.L."/>
            <person name="Batzer M.A."/>
            <person name="Benos P.V."/>
            <person name="Belov K."/>
            <person name="Clamp M."/>
            <person name="Cook A."/>
            <person name="Cuff J."/>
            <person name="Das R."/>
            <person name="Davidow L."/>
            <person name="Deakin J.E."/>
            <person name="Fazzari M.J."/>
            <person name="Glass J.L."/>
            <person name="Grabherr M."/>
            <person name="Greally J.M."/>
            <person name="Gu W."/>
            <person name="Hore T.A."/>
            <person name="Huttley G.A."/>
            <person name="Kleber M."/>
            <person name="Jirtle R.L."/>
            <person name="Koina E."/>
            <person name="Lee J.T."/>
            <person name="Mahony S."/>
            <person name="Marra M.A."/>
            <person name="Miller R.D."/>
            <person name="Nicholls R.D."/>
            <person name="Oda M."/>
            <person name="Papenfuss A.T."/>
            <person name="Parra Z.E."/>
            <person name="Pollock D.D."/>
            <person name="Ray D.A."/>
            <person name="Schein J.E."/>
            <person name="Speed T.P."/>
            <person name="Thompson K."/>
            <person name="VandeBerg J.L."/>
            <person name="Wade C.M."/>
            <person name="Walker J.A."/>
            <person name="Waters P.D."/>
            <person name="Webber C."/>
            <person name="Weidman J.R."/>
            <person name="Xie X."/>
            <person name="Zody M.C."/>
            <person name="Baldwin J."/>
            <person name="Abdouelleil A."/>
            <person name="Abdulkadir J."/>
            <person name="Abebe A."/>
            <person name="Abera B."/>
            <person name="Abreu J."/>
            <person name="Acer S.C."/>
            <person name="Aftuck L."/>
            <person name="Alexander A."/>
            <person name="An P."/>
            <person name="Anderson E."/>
            <person name="Anderson S."/>
            <person name="Arachi H."/>
            <person name="Azer M."/>
            <person name="Bachantsang P."/>
            <person name="Barry A."/>
            <person name="Bayul T."/>
            <person name="Berlin A."/>
            <person name="Bessette D."/>
            <person name="Bloom T."/>
            <person name="Bloom T."/>
            <person name="Boguslavskiy L."/>
            <person name="Bonnet C."/>
            <person name="Boukhgalter B."/>
            <person name="Bourzgui I."/>
            <person name="Brown A."/>
            <person name="Cahill P."/>
            <person name="Channer S."/>
            <person name="Cheshatsang Y."/>
            <person name="Chuda L."/>
            <person name="Citroen M."/>
            <person name="Collymore A."/>
            <person name="Cooke P."/>
            <person name="Costello M."/>
            <person name="D'Aco K."/>
            <person name="Daza R."/>
            <person name="De Haan G."/>
            <person name="DeGray S."/>
            <person name="DeMaso C."/>
            <person name="Dhargay N."/>
            <person name="Dooley K."/>
            <person name="Dooley E."/>
            <person name="Doricent M."/>
            <person name="Dorje P."/>
            <person name="Dorjee K."/>
            <person name="Dupes A."/>
            <person name="Elong R."/>
            <person name="Falk J."/>
            <person name="Farina A."/>
            <person name="Faro S."/>
            <person name="Ferguson D."/>
            <person name="Fisher S."/>
            <person name="Foley C.D."/>
            <person name="Franke A."/>
            <person name="Friedrich D."/>
            <person name="Gadbois L."/>
            <person name="Gearin G."/>
            <person name="Gearin C.R."/>
            <person name="Giannoukos G."/>
            <person name="Goode T."/>
            <person name="Graham J."/>
            <person name="Grandbois E."/>
            <person name="Grewal S."/>
            <person name="Gyaltsen K."/>
            <person name="Hafez N."/>
            <person name="Hagos B."/>
            <person name="Hall J."/>
            <person name="Henson C."/>
            <person name="Hollinger A."/>
            <person name="Honan T."/>
            <person name="Huard M.D."/>
            <person name="Hughes L."/>
            <person name="Hurhula B."/>
            <person name="Husby M.E."/>
            <person name="Kamat A."/>
            <person name="Kanga B."/>
            <person name="Kashin S."/>
            <person name="Khazanovich D."/>
            <person name="Kisner P."/>
            <person name="Lance K."/>
            <person name="Lara M."/>
            <person name="Lee W."/>
            <person name="Lennon N."/>
            <person name="Letendre F."/>
            <person name="LeVine R."/>
            <person name="Lipovsky A."/>
            <person name="Liu X."/>
            <person name="Liu J."/>
            <person name="Liu S."/>
            <person name="Lokyitsang T."/>
            <person name="Lokyitsang Y."/>
            <person name="Lubonja R."/>
            <person name="Lui A."/>
            <person name="MacDonald P."/>
            <person name="Magnisalis V."/>
            <person name="Maru K."/>
            <person name="Matthews C."/>
            <person name="McCusker W."/>
            <person name="McDonough S."/>
            <person name="Mehta T."/>
            <person name="Meldrim J."/>
            <person name="Meneus L."/>
            <person name="Mihai O."/>
            <person name="Mihalev A."/>
            <person name="Mihova T."/>
            <person name="Mittelman R."/>
            <person name="Mlenga V."/>
            <person name="Montmayeur A."/>
            <person name="Mulrain L."/>
            <person name="Navidi A."/>
            <person name="Naylor J."/>
            <person name="Negash T."/>
            <person name="Nguyen T."/>
            <person name="Nguyen N."/>
            <person name="Nicol R."/>
            <person name="Norbu C."/>
            <person name="Norbu N."/>
            <person name="Novod N."/>
            <person name="O'Neill B."/>
            <person name="Osman S."/>
            <person name="Markiewicz E."/>
            <person name="Oyono O.L."/>
            <person name="Patti C."/>
            <person name="Phunkhang P."/>
            <person name="Pierre F."/>
            <person name="Priest M."/>
            <person name="Raghuraman S."/>
            <person name="Rege F."/>
            <person name="Reyes R."/>
            <person name="Rise C."/>
            <person name="Rogov P."/>
            <person name="Ross K."/>
            <person name="Ryan E."/>
            <person name="Settipalli S."/>
            <person name="Shea T."/>
            <person name="Sherpa N."/>
            <person name="Shi L."/>
            <person name="Shih D."/>
            <person name="Sparrow T."/>
            <person name="Spaulding J."/>
            <person name="Stalker J."/>
            <person name="Stange-Thomann N."/>
            <person name="Stavropoulos S."/>
            <person name="Stone C."/>
            <person name="Strader C."/>
            <person name="Tesfaye S."/>
            <person name="Thomson T."/>
            <person name="Thoulutsang Y."/>
            <person name="Thoulutsang D."/>
            <person name="Topham K."/>
            <person name="Topping I."/>
            <person name="Tsamla T."/>
            <person name="Vassiliev H."/>
            <person name="Vo A."/>
            <person name="Wangchuk T."/>
            <person name="Wangdi T."/>
            <person name="Weiand M."/>
            <person name="Wilkinson J."/>
            <person name="Wilson A."/>
            <person name="Yadav S."/>
            <person name="Young G."/>
            <person name="Yu Q."/>
            <person name="Zembek L."/>
            <person name="Zhong D."/>
            <person name="Zimmer A."/>
            <person name="Zwirko Z."/>
            <person name="Jaffe D.B."/>
            <person name="Alvarez P."/>
            <person name="Brockman W."/>
            <person name="Butler J."/>
            <person name="Chin C."/>
            <person name="Gnerre S."/>
            <person name="MacCallum I."/>
            <person name="Graves J.A."/>
            <person name="Ponting C.P."/>
            <person name="Breen M."/>
            <person name="Samollow P.B."/>
            <person name="Lander E.S."/>
            <person name="Lindblad-Toh K."/>
        </authorList>
    </citation>
    <scope>NUCLEOTIDE SEQUENCE [LARGE SCALE GENOMIC DNA]</scope>
</reference>
<dbReference type="HOGENOM" id="CLU_009834_16_3_1"/>
<evidence type="ECO:0000256" key="17">
    <source>
        <dbReference type="ARBA" id="ARBA00035760"/>
    </source>
</evidence>
<keyword evidence="13" id="KW-0576">Peroxisome</keyword>
<dbReference type="InterPro" id="IPR036291">
    <property type="entry name" value="NAD(P)-bd_dom_sf"/>
</dbReference>
<dbReference type="PANTHER" id="PTHR23309:SF49">
    <property type="entry name" value="PEROXISOMAL BIFUNCTIONAL ENZYME"/>
    <property type="match status" value="1"/>
</dbReference>
<evidence type="ECO:0000256" key="22">
    <source>
        <dbReference type="ARBA" id="ARBA00036336"/>
    </source>
</evidence>
<dbReference type="EC" id="4.2.1.17" evidence="7"/>
<dbReference type="Ensembl" id="ENSMODT00000003310.3">
    <property type="protein sequence ID" value="ENSMODP00000003242.3"/>
    <property type="gene ID" value="ENSMODG00000002671.4"/>
</dbReference>
<reference evidence="38" key="2">
    <citation type="submission" date="2025-08" db="UniProtKB">
        <authorList>
            <consortium name="Ensembl"/>
        </authorList>
    </citation>
    <scope>IDENTIFICATION</scope>
</reference>
<dbReference type="OMA" id="YNGAAMG"/>
<dbReference type="SUPFAM" id="SSF52096">
    <property type="entry name" value="ClpP/crotonase"/>
    <property type="match status" value="1"/>
</dbReference>
<name>F7CYY8_MONDO</name>
<evidence type="ECO:0000256" key="2">
    <source>
        <dbReference type="ARBA" id="ARBA00004275"/>
    </source>
</evidence>
<dbReference type="EC" id="1.1.1.35" evidence="8"/>
<comment type="catalytic activity">
    <reaction evidence="22">
        <text>(3Z)-hexenoyl-CoA = (2E)-hexenoyl-CoA</text>
        <dbReference type="Rhea" id="RHEA:45748"/>
        <dbReference type="ChEBI" id="CHEBI:62077"/>
        <dbReference type="ChEBI" id="CHEBI:85415"/>
    </reaction>
    <physiologicalReaction direction="left-to-right" evidence="22">
        <dbReference type="Rhea" id="RHEA:45749"/>
    </physiologicalReaction>
</comment>
<evidence type="ECO:0000256" key="3">
    <source>
        <dbReference type="ARBA" id="ARBA00005005"/>
    </source>
</evidence>
<dbReference type="GO" id="GO:0033540">
    <property type="term" value="P:fatty acid beta-oxidation using acyl-CoA oxidase"/>
    <property type="evidence" value="ECO:0007669"/>
    <property type="project" value="Ensembl"/>
</dbReference>
<comment type="catalytic activity">
    <reaction evidence="34">
        <text>a (3S)-3-hydroxyacyl-CoA + NAD(+) = a 3-oxoacyl-CoA + NADH + H(+)</text>
        <dbReference type="Rhea" id="RHEA:22432"/>
        <dbReference type="ChEBI" id="CHEBI:15378"/>
        <dbReference type="ChEBI" id="CHEBI:57318"/>
        <dbReference type="ChEBI" id="CHEBI:57540"/>
        <dbReference type="ChEBI" id="CHEBI:57945"/>
        <dbReference type="ChEBI" id="CHEBI:90726"/>
        <dbReference type="EC" id="1.1.1.35"/>
    </reaction>
    <physiologicalReaction direction="left-to-right" evidence="34">
        <dbReference type="Rhea" id="RHEA:22433"/>
    </physiologicalReaction>
</comment>
<dbReference type="Gene3D" id="3.40.50.720">
    <property type="entry name" value="NAD(P)-binding Rossmann-like Domain"/>
    <property type="match status" value="1"/>
</dbReference>
<evidence type="ECO:0000256" key="12">
    <source>
        <dbReference type="ARBA" id="ARBA00023098"/>
    </source>
</evidence>
<comment type="catalytic activity">
    <reaction evidence="32">
        <text>(3S)-hydroxyhexadecanoyl-CoA + NAD(+) = 3-oxohexadecanoyl-CoA + NADH + H(+)</text>
        <dbReference type="Rhea" id="RHEA:31159"/>
        <dbReference type="ChEBI" id="CHEBI:15378"/>
        <dbReference type="ChEBI" id="CHEBI:57349"/>
        <dbReference type="ChEBI" id="CHEBI:57540"/>
        <dbReference type="ChEBI" id="CHEBI:57945"/>
        <dbReference type="ChEBI" id="CHEBI:62613"/>
    </reaction>
    <physiologicalReaction direction="left-to-right" evidence="32">
        <dbReference type="Rhea" id="RHEA:31160"/>
    </physiologicalReaction>
</comment>
<accession>F7CYY8</accession>
<evidence type="ECO:0000256" key="1">
    <source>
        <dbReference type="ARBA" id="ARBA00000469"/>
    </source>
</evidence>
<dbReference type="SUPFAM" id="SSF48179">
    <property type="entry name" value="6-phosphogluconate dehydrogenase C-terminal domain-like"/>
    <property type="match status" value="2"/>
</dbReference>
<dbReference type="InterPro" id="IPR008927">
    <property type="entry name" value="6-PGluconate_DH-like_C_sf"/>
</dbReference>
<dbReference type="GO" id="GO:0036109">
    <property type="term" value="P:alpha-linolenic acid metabolic process"/>
    <property type="evidence" value="ECO:0007669"/>
    <property type="project" value="Ensembl"/>
</dbReference>
<evidence type="ECO:0000256" key="20">
    <source>
        <dbReference type="ARBA" id="ARBA00035949"/>
    </source>
</evidence>
<keyword evidence="16" id="KW-0511">Multifunctional enzyme</keyword>
<comment type="catalytic activity">
    <reaction evidence="17">
        <text>(3S)-hydroxydecanoyl-CoA = (2E)-decenoyl-CoA + H2O</text>
        <dbReference type="Rhea" id="RHEA:31191"/>
        <dbReference type="ChEBI" id="CHEBI:15377"/>
        <dbReference type="ChEBI" id="CHEBI:61406"/>
        <dbReference type="ChEBI" id="CHEBI:62616"/>
    </reaction>
    <physiologicalReaction direction="right-to-left" evidence="17">
        <dbReference type="Rhea" id="RHEA:31193"/>
    </physiologicalReaction>
</comment>
<dbReference type="Pfam" id="PF00378">
    <property type="entry name" value="ECH_1"/>
    <property type="match status" value="1"/>
</dbReference>
<evidence type="ECO:0000256" key="14">
    <source>
        <dbReference type="ARBA" id="ARBA00023235"/>
    </source>
</evidence>
<dbReference type="GO" id="GO:0005782">
    <property type="term" value="C:peroxisomal matrix"/>
    <property type="evidence" value="ECO:0007669"/>
    <property type="project" value="Ensembl"/>
</dbReference>
<dbReference type="SUPFAM" id="SSF51735">
    <property type="entry name" value="NAD(P)-binding Rossmann-fold domains"/>
    <property type="match status" value="1"/>
</dbReference>
<dbReference type="InterPro" id="IPR006108">
    <property type="entry name" value="3HC_DH_C"/>
</dbReference>
<evidence type="ECO:0000256" key="29">
    <source>
        <dbReference type="ARBA" id="ARBA00038365"/>
    </source>
</evidence>
<evidence type="ECO:0000256" key="7">
    <source>
        <dbReference type="ARBA" id="ARBA00012076"/>
    </source>
</evidence>
<evidence type="ECO:0000256" key="24">
    <source>
        <dbReference type="ARBA" id="ARBA00036370"/>
    </source>
</evidence>
<comment type="catalytic activity">
    <reaction evidence="35">
        <text>(3S)-hydroxyhexadecanedioyl-CoA + NAD(+) = 3-oxohexadecanedioyl-CoA + NADH + H(+)</text>
        <dbReference type="Rhea" id="RHEA:40267"/>
        <dbReference type="ChEBI" id="CHEBI:15378"/>
        <dbReference type="ChEBI" id="CHEBI:57540"/>
        <dbReference type="ChEBI" id="CHEBI:57945"/>
        <dbReference type="ChEBI" id="CHEBI:77080"/>
        <dbReference type="ChEBI" id="CHEBI:77081"/>
    </reaction>
    <physiologicalReaction direction="left-to-right" evidence="35">
        <dbReference type="Rhea" id="RHEA:40268"/>
    </physiologicalReaction>
</comment>
<keyword evidence="39" id="KW-1185">Reference proteome</keyword>
<dbReference type="Gene3D" id="1.10.1040.50">
    <property type="match status" value="1"/>
</dbReference>
<comment type="subunit">
    <text evidence="5">Monomer.</text>
</comment>
<evidence type="ECO:0000313" key="39">
    <source>
        <dbReference type="Proteomes" id="UP000002280"/>
    </source>
</evidence>
<comment type="catalytic activity">
    <reaction evidence="21">
        <text>a (3Z)-enoyl-CoA = a 4-saturated (2E)-enoyl-CoA</text>
        <dbReference type="Rhea" id="RHEA:45900"/>
        <dbReference type="ChEBI" id="CHEBI:85097"/>
        <dbReference type="ChEBI" id="CHEBI:85489"/>
        <dbReference type="EC" id="5.3.3.8"/>
    </reaction>
    <physiologicalReaction direction="left-to-right" evidence="21">
        <dbReference type="Rhea" id="RHEA:45901"/>
    </physiologicalReaction>
</comment>
<comment type="catalytic activity">
    <reaction evidence="33">
        <text>(3S)-hydroxydecanoyl-CoA + NAD(+) = 3-oxodecanoyl-CoA + NADH + H(+)</text>
        <dbReference type="Rhea" id="RHEA:31187"/>
        <dbReference type="ChEBI" id="CHEBI:15378"/>
        <dbReference type="ChEBI" id="CHEBI:57540"/>
        <dbReference type="ChEBI" id="CHEBI:57945"/>
        <dbReference type="ChEBI" id="CHEBI:62548"/>
        <dbReference type="ChEBI" id="CHEBI:62616"/>
    </reaction>
    <physiologicalReaction direction="left-to-right" evidence="33">
        <dbReference type="Rhea" id="RHEA:31188"/>
    </physiologicalReaction>
</comment>
<dbReference type="Bgee" id="ENSMODG00000002671">
    <property type="expression patterns" value="Expressed in adult mammalian kidney and 16 other cell types or tissues"/>
</dbReference>
<organism evidence="38 39">
    <name type="scientific">Monodelphis domestica</name>
    <name type="common">Gray short-tailed opossum</name>
    <dbReference type="NCBI Taxonomy" id="13616"/>
    <lineage>
        <taxon>Eukaryota</taxon>
        <taxon>Metazoa</taxon>
        <taxon>Chordata</taxon>
        <taxon>Craniata</taxon>
        <taxon>Vertebrata</taxon>
        <taxon>Euteleostomi</taxon>
        <taxon>Mammalia</taxon>
        <taxon>Metatheria</taxon>
        <taxon>Didelphimorphia</taxon>
        <taxon>Didelphidae</taxon>
        <taxon>Monodelphis</taxon>
    </lineage>
</organism>
<comment type="similarity">
    <text evidence="29">In the C-terminal section; belongs to the 3-hydroxyacyl-CoA dehydrogenase family.</text>
</comment>
<dbReference type="GeneTree" id="ENSGT00940000157516"/>
<evidence type="ECO:0000256" key="15">
    <source>
        <dbReference type="ARBA" id="ARBA00023239"/>
    </source>
</evidence>
<evidence type="ECO:0000256" key="33">
    <source>
        <dbReference type="ARBA" id="ARBA00048361"/>
    </source>
</evidence>
<dbReference type="GO" id="GO:1901570">
    <property type="term" value="P:fatty acid derivative biosynthetic process"/>
    <property type="evidence" value="ECO:0007669"/>
    <property type="project" value="Ensembl"/>
</dbReference>
<evidence type="ECO:0000256" key="30">
    <source>
        <dbReference type="ARBA" id="ARBA00039632"/>
    </source>
</evidence>
<dbReference type="STRING" id="13616.ENSMODP00000003242"/>
<comment type="catalytic activity">
    <reaction evidence="23">
        <text>(3E)-hexenoyl-CoA = (2E)-hexenoyl-CoA</text>
        <dbReference type="Rhea" id="RHEA:45736"/>
        <dbReference type="ChEBI" id="CHEBI:62077"/>
        <dbReference type="ChEBI" id="CHEBI:84790"/>
    </reaction>
    <physiologicalReaction direction="left-to-right" evidence="23">
        <dbReference type="Rhea" id="RHEA:45737"/>
    </physiologicalReaction>
</comment>
<dbReference type="Pfam" id="PF00725">
    <property type="entry name" value="3HCDH"/>
    <property type="match status" value="2"/>
</dbReference>
<dbReference type="GO" id="GO:0042759">
    <property type="term" value="P:long-chain fatty acid biosynthetic process"/>
    <property type="evidence" value="ECO:0007669"/>
    <property type="project" value="Ensembl"/>
</dbReference>
<dbReference type="GO" id="GO:0018812">
    <property type="term" value="F:3-hydroxyacyl-CoA dehydratase activity"/>
    <property type="evidence" value="ECO:0007669"/>
    <property type="project" value="Ensembl"/>
</dbReference>
<evidence type="ECO:0000256" key="19">
    <source>
        <dbReference type="ARBA" id="ARBA00035909"/>
    </source>
</evidence>
<gene>
    <name evidence="38" type="primary">EHHADH</name>
</gene>
<dbReference type="eggNOG" id="KOG1683">
    <property type="taxonomic scope" value="Eukaryota"/>
</dbReference>
<dbReference type="InterPro" id="IPR001753">
    <property type="entry name" value="Enoyl-CoA_hydra/iso"/>
</dbReference>
<comment type="similarity">
    <text evidence="4">In the N-terminal section; belongs to the enoyl-CoA hydratase/isomerase family.</text>
</comment>
<dbReference type="InterPro" id="IPR029045">
    <property type="entry name" value="ClpP/crotonase-like_dom_sf"/>
</dbReference>
<evidence type="ECO:0000256" key="18">
    <source>
        <dbReference type="ARBA" id="ARBA00035863"/>
    </source>
</evidence>
<evidence type="ECO:0000256" key="8">
    <source>
        <dbReference type="ARBA" id="ARBA00013000"/>
    </source>
</evidence>
<dbReference type="GO" id="GO:0006635">
    <property type="term" value="P:fatty acid beta-oxidation"/>
    <property type="evidence" value="ECO:0000318"/>
    <property type="project" value="GO_Central"/>
</dbReference>
<evidence type="ECO:0000256" key="31">
    <source>
        <dbReference type="ARBA" id="ARBA00042031"/>
    </source>
</evidence>
<feature type="domain" description="3-hydroxyacyl-CoA dehydrogenase C-terminal" evidence="36">
    <location>
        <begin position="452"/>
        <end position="556"/>
    </location>
</feature>
<evidence type="ECO:0000259" key="37">
    <source>
        <dbReference type="Pfam" id="PF02737"/>
    </source>
</evidence>
<keyword evidence="9" id="KW-0276">Fatty acid metabolism</keyword>
<dbReference type="FunFam" id="3.90.226.10:FF:000052">
    <property type="entry name" value="Peroxisomal bifunctional enzyme"/>
    <property type="match status" value="1"/>
</dbReference>
<keyword evidence="11" id="KW-0520">NAD</keyword>
<evidence type="ECO:0000313" key="38">
    <source>
        <dbReference type="Ensembl" id="ENSMODP00000003242.3"/>
    </source>
</evidence>
<dbReference type="GO" id="GO:0005777">
    <property type="term" value="C:peroxisome"/>
    <property type="evidence" value="ECO:0000318"/>
    <property type="project" value="GO_Central"/>
</dbReference>
<evidence type="ECO:0000256" key="4">
    <source>
        <dbReference type="ARBA" id="ARBA00008750"/>
    </source>
</evidence>
<dbReference type="GO" id="GO:0004165">
    <property type="term" value="F:delta(3)-delta(2)-enoyl-CoA isomerase activity"/>
    <property type="evidence" value="ECO:0007669"/>
    <property type="project" value="UniProtKB-EC"/>
</dbReference>
<comment type="catalytic activity">
    <reaction evidence="26">
        <text>(3E,5Z)-tetradecadienoyl-CoA = (2E,5Z)-tetradecadienoyl-CoA</text>
        <dbReference type="Rhea" id="RHEA:47464"/>
        <dbReference type="ChEBI" id="CHEBI:71586"/>
        <dbReference type="ChEBI" id="CHEBI:87701"/>
    </reaction>
    <physiologicalReaction direction="right-to-left" evidence="26">
        <dbReference type="Rhea" id="RHEA:47466"/>
    </physiologicalReaction>
</comment>
<evidence type="ECO:0000256" key="16">
    <source>
        <dbReference type="ARBA" id="ARBA00023268"/>
    </source>
</evidence>
<comment type="catalytic activity">
    <reaction evidence="28">
        <text>(2E)-hexadecenedioyl-CoA + H2O = (3S)-hydroxyhexadecanedioyl-CoA</text>
        <dbReference type="Rhea" id="RHEA:40259"/>
        <dbReference type="ChEBI" id="CHEBI:15377"/>
        <dbReference type="ChEBI" id="CHEBI:77075"/>
        <dbReference type="ChEBI" id="CHEBI:77080"/>
    </reaction>
    <physiologicalReaction direction="left-to-right" evidence="28">
        <dbReference type="Rhea" id="RHEA:40260"/>
    </physiologicalReaction>
</comment>
<comment type="catalytic activity">
    <reaction evidence="25">
        <text>(2S,3S)-3-hydroxy-2-methylbutanoyl-CoA = (2E)-2-methylbut-2-enoyl-CoA + H2O</text>
        <dbReference type="Rhea" id="RHEA:31119"/>
        <dbReference type="ChEBI" id="CHEBI:15377"/>
        <dbReference type="ChEBI" id="CHEBI:57312"/>
        <dbReference type="ChEBI" id="CHEBI:57337"/>
    </reaction>
    <physiologicalReaction direction="right-to-left" evidence="25">
        <dbReference type="Rhea" id="RHEA:31121"/>
    </physiologicalReaction>
</comment>
<keyword evidence="15" id="KW-0456">Lyase</keyword>
<evidence type="ECO:0000256" key="26">
    <source>
        <dbReference type="ARBA" id="ARBA00036570"/>
    </source>
</evidence>
<evidence type="ECO:0000256" key="9">
    <source>
        <dbReference type="ARBA" id="ARBA00022832"/>
    </source>
</evidence>
<comment type="pathway">
    <text evidence="3">Lipid metabolism; fatty acid beta-oxidation.</text>
</comment>
<comment type="catalytic activity">
    <reaction evidence="1">
        <text>(3S)-hydroxyhexadecanoyl-CoA = (2E)-hexadecenoyl-CoA + H2O</text>
        <dbReference type="Rhea" id="RHEA:31163"/>
        <dbReference type="ChEBI" id="CHEBI:15377"/>
        <dbReference type="ChEBI" id="CHEBI:61526"/>
        <dbReference type="ChEBI" id="CHEBI:62613"/>
    </reaction>
    <physiologicalReaction direction="right-to-left" evidence="1">
        <dbReference type="Rhea" id="RHEA:31165"/>
    </physiologicalReaction>
</comment>
<feature type="domain" description="3-hydroxyacyl-CoA dehydrogenase NAD binding" evidence="37">
    <location>
        <begin position="291"/>
        <end position="449"/>
    </location>
</feature>
<evidence type="ECO:0000256" key="5">
    <source>
        <dbReference type="ARBA" id="ARBA00011245"/>
    </source>
</evidence>
<proteinExistence type="inferred from homology"/>
<evidence type="ECO:0000256" key="25">
    <source>
        <dbReference type="ARBA" id="ARBA00036472"/>
    </source>
</evidence>
<dbReference type="EC" id="5.3.3.8" evidence="6"/>
<dbReference type="GO" id="GO:0019899">
    <property type="term" value="F:enzyme binding"/>
    <property type="evidence" value="ECO:0007669"/>
    <property type="project" value="Ensembl"/>
</dbReference>
<dbReference type="GO" id="GO:0070403">
    <property type="term" value="F:NAD+ binding"/>
    <property type="evidence" value="ECO:0007669"/>
    <property type="project" value="InterPro"/>
</dbReference>
<evidence type="ECO:0000256" key="10">
    <source>
        <dbReference type="ARBA" id="ARBA00023002"/>
    </source>
</evidence>
<evidence type="ECO:0000256" key="34">
    <source>
        <dbReference type="ARBA" id="ARBA00048911"/>
    </source>
</evidence>
<comment type="catalytic activity">
    <reaction evidence="24">
        <text>(3S)-hydroxyhexanoyl-CoA = (2E)-hexenoyl-CoA + H2O</text>
        <dbReference type="Rhea" id="RHEA:30547"/>
        <dbReference type="ChEBI" id="CHEBI:15377"/>
        <dbReference type="ChEBI" id="CHEBI:62075"/>
        <dbReference type="ChEBI" id="CHEBI:62077"/>
    </reaction>
    <physiologicalReaction direction="right-to-left" evidence="24">
        <dbReference type="Rhea" id="RHEA:30549"/>
    </physiologicalReaction>
</comment>
<sequence>MYFFLSKAVIEDLMEGLRKVKIDPAVKVCFPTHILFISLGADIRNFAGPVQMTHSLGSVIDMLEKMEKPLVAAIQDLALGGGLELALGCHYRIADAKARIGATEVTLGLIPGARGTQLLPRLIGVPAALDLITSGRHVLAPEALKLGILDKVVNSDPLKEAIKLAKEVSGRPIGSRRLMTRQVPALPDEDRVFQEALRQIRKKYPGCISREACVRAVQAAVRHPYPEGCQKEKELFMYLKDSGQCKALLYAFFAERSVRKWSTPSGASWKTSRALPVSVAAVVGKRSAGSARPGIPSVAEETSDCQLEQARQAIVALVDKEAVRRKQSGREWSPPRIGFSTSLAEVAAADLVIEAVYEDMELKKQVFRQLSAQCKPSALLCSNTSALDVDELALATRHPAQVVGTHFFSPAHVMPLLEVVPSRYSSPAAIATIMSLAKTIGKVGVVVGNCFGFVGNRMLTTFREQAHFLVEEGSRPEDVDAALEEFGYRMGPFRVADLAGLDVGWRSRRGQGLTGPALPLGTPVRHRGSRRYCPLPDLLCEHGRFGQKTGKGWYRYDQAMGRIPQVDPWISKFLSEYRQRHLIEPRVVKPEEVLERCVYSLINEGFRLLADGMAAGPEHIDVIYNNGYGWPRHKGGPMFYASTVGLPTVVEKLQKYHQKNLDIPALEPCDLLRKLASQGNPPLREWQSLGGPLMGKL</sequence>
<evidence type="ECO:0000256" key="6">
    <source>
        <dbReference type="ARBA" id="ARBA00012064"/>
    </source>
</evidence>
<dbReference type="InterPro" id="IPR006176">
    <property type="entry name" value="3-OHacyl-CoA_DH_NAD-bd"/>
</dbReference>
<comment type="catalytic activity">
    <reaction evidence="18">
        <text>(3E,5Z)-octadienoyl-CoA = (2E,5Z)-octadienoyl-CoA</text>
        <dbReference type="Rhea" id="RHEA:49932"/>
        <dbReference type="ChEBI" id="CHEBI:85108"/>
        <dbReference type="ChEBI" id="CHEBI:131990"/>
    </reaction>
    <physiologicalReaction direction="right-to-left" evidence="18">
        <dbReference type="Rhea" id="RHEA:49934"/>
    </physiologicalReaction>
</comment>
<evidence type="ECO:0000256" key="11">
    <source>
        <dbReference type="ARBA" id="ARBA00023027"/>
    </source>
</evidence>
<evidence type="ECO:0000256" key="32">
    <source>
        <dbReference type="ARBA" id="ARBA00047613"/>
    </source>
</evidence>
<keyword evidence="14" id="KW-0413">Isomerase</keyword>
<keyword evidence="12" id="KW-0443">Lipid metabolism</keyword>
<dbReference type="AlphaFoldDB" id="F7CYY8"/>
<reference evidence="38" key="3">
    <citation type="submission" date="2025-09" db="UniProtKB">
        <authorList>
            <consortium name="Ensembl"/>
        </authorList>
    </citation>
    <scope>IDENTIFICATION</scope>
</reference>
<evidence type="ECO:0000256" key="23">
    <source>
        <dbReference type="ARBA" id="ARBA00036353"/>
    </source>
</evidence>